<dbReference type="CDD" id="cd03214">
    <property type="entry name" value="ABC_Iron-Siderophores_B12_Hemin"/>
    <property type="match status" value="1"/>
</dbReference>
<dbReference type="InterPro" id="IPR003439">
    <property type="entry name" value="ABC_transporter-like_ATP-bd"/>
</dbReference>
<comment type="caution">
    <text evidence="12">The sequence shown here is derived from an EMBL/GenBank/DDBJ whole genome shotgun (WGS) entry which is preliminary data.</text>
</comment>
<protein>
    <submittedName>
        <fullName evidence="12">ABC transporter</fullName>
    </submittedName>
</protein>
<evidence type="ECO:0000256" key="5">
    <source>
        <dbReference type="ARBA" id="ARBA00022496"/>
    </source>
</evidence>
<evidence type="ECO:0000256" key="3">
    <source>
        <dbReference type="ARBA" id="ARBA00022448"/>
    </source>
</evidence>
<dbReference type="GO" id="GO:0016887">
    <property type="term" value="F:ATP hydrolysis activity"/>
    <property type="evidence" value="ECO:0007669"/>
    <property type="project" value="InterPro"/>
</dbReference>
<accession>A0A0D8LBP0</accession>
<keyword evidence="5" id="KW-0410">Iron transport</keyword>
<keyword evidence="10" id="KW-0472">Membrane</keyword>
<evidence type="ECO:0000256" key="2">
    <source>
        <dbReference type="ARBA" id="ARBA00005417"/>
    </source>
</evidence>
<dbReference type="PANTHER" id="PTHR42771">
    <property type="entry name" value="IRON(3+)-HYDROXAMATE IMPORT ATP-BINDING PROTEIN FHUC"/>
    <property type="match status" value="1"/>
</dbReference>
<keyword evidence="6" id="KW-0547">Nucleotide-binding</keyword>
<dbReference type="InterPro" id="IPR003593">
    <property type="entry name" value="AAA+_ATPase"/>
</dbReference>
<dbReference type="PANTHER" id="PTHR42771:SF2">
    <property type="entry name" value="IRON(3+)-HYDROXAMATE IMPORT ATP-BINDING PROTEIN FHUC"/>
    <property type="match status" value="1"/>
</dbReference>
<dbReference type="InterPro" id="IPR051535">
    <property type="entry name" value="Siderophore_ABC-ATPase"/>
</dbReference>
<evidence type="ECO:0000256" key="8">
    <source>
        <dbReference type="ARBA" id="ARBA00023004"/>
    </source>
</evidence>
<evidence type="ECO:0000256" key="6">
    <source>
        <dbReference type="ARBA" id="ARBA00022741"/>
    </source>
</evidence>
<keyword evidence="3" id="KW-0813">Transport</keyword>
<dbReference type="InterPro" id="IPR027417">
    <property type="entry name" value="P-loop_NTPase"/>
</dbReference>
<dbReference type="Pfam" id="PF00005">
    <property type="entry name" value="ABC_tran"/>
    <property type="match status" value="1"/>
</dbReference>
<evidence type="ECO:0000259" key="11">
    <source>
        <dbReference type="PROSITE" id="PS50893"/>
    </source>
</evidence>
<feature type="domain" description="ABC transporter" evidence="11">
    <location>
        <begin position="2"/>
        <end position="238"/>
    </location>
</feature>
<proteinExistence type="inferred from homology"/>
<dbReference type="PATRIC" id="fig|582.24.peg.308"/>
<keyword evidence="7" id="KW-0067">ATP-binding</keyword>
<dbReference type="Proteomes" id="UP000032582">
    <property type="component" value="Unassembled WGS sequence"/>
</dbReference>
<keyword evidence="9" id="KW-0406">Ion transport</keyword>
<evidence type="ECO:0000313" key="13">
    <source>
        <dbReference type="Proteomes" id="UP000032582"/>
    </source>
</evidence>
<dbReference type="PROSITE" id="PS50893">
    <property type="entry name" value="ABC_TRANSPORTER_2"/>
    <property type="match status" value="1"/>
</dbReference>
<dbReference type="SMART" id="SM00382">
    <property type="entry name" value="AAA"/>
    <property type="match status" value="1"/>
</dbReference>
<evidence type="ECO:0000256" key="9">
    <source>
        <dbReference type="ARBA" id="ARBA00023065"/>
    </source>
</evidence>
<dbReference type="FunFam" id="3.40.50.300:FF:000134">
    <property type="entry name" value="Iron-enterobactin ABC transporter ATP-binding protein"/>
    <property type="match status" value="1"/>
</dbReference>
<comment type="subcellular location">
    <subcellularLocation>
        <location evidence="1">Cell membrane</location>
        <topology evidence="1">Peripheral membrane protein</topology>
    </subcellularLocation>
</comment>
<gene>
    <name evidence="12" type="ORF">UA45_00975</name>
</gene>
<organism evidence="12 13">
    <name type="scientific">Morganella morganii</name>
    <name type="common">Proteus morganii</name>
    <dbReference type="NCBI Taxonomy" id="582"/>
    <lineage>
        <taxon>Bacteria</taxon>
        <taxon>Pseudomonadati</taxon>
        <taxon>Pseudomonadota</taxon>
        <taxon>Gammaproteobacteria</taxon>
        <taxon>Enterobacterales</taxon>
        <taxon>Morganellaceae</taxon>
        <taxon>Morganella</taxon>
    </lineage>
</organism>
<dbReference type="AlphaFoldDB" id="A0A0D8LBP0"/>
<dbReference type="GO" id="GO:0006826">
    <property type="term" value="P:iron ion transport"/>
    <property type="evidence" value="ECO:0007669"/>
    <property type="project" value="UniProtKB-KW"/>
</dbReference>
<dbReference type="EMBL" id="JZSH01000004">
    <property type="protein sequence ID" value="KJF79184.1"/>
    <property type="molecule type" value="Genomic_DNA"/>
</dbReference>
<name>A0A0D8LBP0_MORMO</name>
<reference evidence="12 13" key="1">
    <citation type="submission" date="2015-02" db="EMBL/GenBank/DDBJ databases">
        <title>Whole genome shotgun sequencing of cultured foodborne pathogen.</title>
        <authorList>
            <person name="Timme R."/>
            <person name="Allard M.W."/>
            <person name="Strain E."/>
            <person name="Evans P.S."/>
            <person name="Brown E."/>
        </authorList>
    </citation>
    <scope>NUCLEOTIDE SEQUENCE [LARGE SCALE GENOMIC DNA]</scope>
    <source>
        <strain evidence="12 13">GCSL-TSO-24</strain>
    </source>
</reference>
<comment type="similarity">
    <text evidence="2">Belongs to the ABC transporter superfamily.</text>
</comment>
<evidence type="ECO:0000256" key="1">
    <source>
        <dbReference type="ARBA" id="ARBA00004202"/>
    </source>
</evidence>
<dbReference type="Gene3D" id="3.40.50.300">
    <property type="entry name" value="P-loop containing nucleotide triphosphate hydrolases"/>
    <property type="match status" value="1"/>
</dbReference>
<sequence>MFALNDIRVVRDGRVILSVPSLTIPATELTVVLGHNGSGKSTLVDLLAGQTRPDQGEILLNNKNLTAYTKRELAQQVAFLPQKLPVSAGLTVRELVSLGRFPWRGTFGRRHPEDNIIISQAMESAGVTEFAQIPADNLSGGERQRAWVAMLLAQQSPVLILDEPTSALDIHHQYQLMRLLQDLNRTQHTGIIVILHDLNLALQYATHIIALKKGKVAFEGNAALLEDETRLSGLYETAIRLIPHPGAEQRKVAVVCN</sequence>
<evidence type="ECO:0000256" key="7">
    <source>
        <dbReference type="ARBA" id="ARBA00022840"/>
    </source>
</evidence>
<dbReference type="PROSITE" id="PS00211">
    <property type="entry name" value="ABC_TRANSPORTER_1"/>
    <property type="match status" value="1"/>
</dbReference>
<dbReference type="InterPro" id="IPR017871">
    <property type="entry name" value="ABC_transporter-like_CS"/>
</dbReference>
<evidence type="ECO:0000256" key="10">
    <source>
        <dbReference type="ARBA" id="ARBA00023136"/>
    </source>
</evidence>
<keyword evidence="4" id="KW-1003">Cell membrane</keyword>
<keyword evidence="8" id="KW-0408">Iron</keyword>
<evidence type="ECO:0000313" key="12">
    <source>
        <dbReference type="EMBL" id="KJF79184.1"/>
    </source>
</evidence>
<dbReference type="GO" id="GO:0005886">
    <property type="term" value="C:plasma membrane"/>
    <property type="evidence" value="ECO:0007669"/>
    <property type="project" value="UniProtKB-SubCell"/>
</dbReference>
<dbReference type="GO" id="GO:0005524">
    <property type="term" value="F:ATP binding"/>
    <property type="evidence" value="ECO:0007669"/>
    <property type="project" value="UniProtKB-KW"/>
</dbReference>
<evidence type="ECO:0000256" key="4">
    <source>
        <dbReference type="ARBA" id="ARBA00022475"/>
    </source>
</evidence>
<dbReference type="SUPFAM" id="SSF52540">
    <property type="entry name" value="P-loop containing nucleoside triphosphate hydrolases"/>
    <property type="match status" value="1"/>
</dbReference>